<dbReference type="KEGG" id="sfq:C7J90_11555"/>
<dbReference type="EMBL" id="QKYD01000121">
    <property type="protein sequence ID" value="REI20792.1"/>
    <property type="molecule type" value="Genomic_DNA"/>
</dbReference>
<dbReference type="Proteomes" id="UP000597038">
    <property type="component" value="Unassembled WGS sequence"/>
</dbReference>
<evidence type="ECO:0008006" key="7">
    <source>
        <dbReference type="Google" id="ProtNLM"/>
    </source>
</evidence>
<evidence type="ECO:0000313" key="3">
    <source>
        <dbReference type="EMBL" id="REI20792.1"/>
    </source>
</evidence>
<protein>
    <recommendedName>
        <fullName evidence="7">Nuclear transport factor 2 family protein</fullName>
    </recommendedName>
</protein>
<dbReference type="EMBL" id="JAEDAQ010000005">
    <property type="protein sequence ID" value="MBH9580615.1"/>
    <property type="molecule type" value="Genomic_DNA"/>
</dbReference>
<dbReference type="Proteomes" id="UP000256562">
    <property type="component" value="Unassembled WGS sequence"/>
</dbReference>
<comment type="caution">
    <text evidence="2">The sequence shown here is derived from an EMBL/GenBank/DDBJ whole genome shotgun (WGS) entry which is preliminary data.</text>
</comment>
<dbReference type="GeneID" id="48058862"/>
<proteinExistence type="predicted"/>
<reference evidence="4 5" key="1">
    <citation type="journal article" date="2018" name="Vet. Microbiol.">
        <title>Characterisation of Staphylococcus felis isolated from cats using whole genome sequencing.</title>
        <authorList>
            <person name="Worthing K."/>
            <person name="Pang S."/>
            <person name="Trott D.J."/>
            <person name="Abraham S."/>
            <person name="Coombs G.W."/>
            <person name="Jordan D."/>
            <person name="McIntyre L."/>
            <person name="Davies M.R."/>
            <person name="Norris J."/>
        </authorList>
    </citation>
    <scope>NUCLEOTIDE SEQUENCE [LARGE SCALE GENOMIC DNA]</scope>
    <source>
        <strain evidence="3 4">F25</strain>
        <strain evidence="2 5">F9</strain>
    </source>
</reference>
<gene>
    <name evidence="3" type="ORF">DOS76_08325</name>
    <name evidence="2" type="ORF">DOS83_05555</name>
    <name evidence="1" type="ORF">I9026_04440</name>
</gene>
<evidence type="ECO:0000313" key="5">
    <source>
        <dbReference type="Proteomes" id="UP000256562"/>
    </source>
</evidence>
<dbReference type="OrthoDB" id="2418158at2"/>
<reference evidence="1 6" key="2">
    <citation type="submission" date="2020-12" db="EMBL/GenBank/DDBJ databases">
        <title>Genomic analysis of Staphylococcus felis from a cat with skin infection.</title>
        <authorList>
            <person name="Aslantas O."/>
            <person name="Keskin O."/>
            <person name="Buyukaltay K."/>
            <person name="Gullu Yucetepe A."/>
        </authorList>
    </citation>
    <scope>NUCLEOTIDE SEQUENCE [LARGE SCALE GENOMIC DNA]</scope>
    <source>
        <strain evidence="1 6">HARRANVET</strain>
    </source>
</reference>
<name>A0A2K3ZIJ4_9STAP</name>
<sequence length="129" mass="15477">MPYISLLNSWKNHDIKTIENMLDDNVVIYYFNDLGEAQQLNKSTLLSMLKKRMQQVQTNERLQWNFEIIHRATLNDQNMIIFYTYSYENPDYFKTKKTLITMTFKNNGVNENHQIKTIYITPNVKDITE</sequence>
<evidence type="ECO:0000313" key="1">
    <source>
        <dbReference type="EMBL" id="MBH9580615.1"/>
    </source>
</evidence>
<evidence type="ECO:0000313" key="6">
    <source>
        <dbReference type="Proteomes" id="UP000597038"/>
    </source>
</evidence>
<dbReference type="RefSeq" id="WP_103207540.1">
    <property type="nucleotide sequence ID" value="NZ_CAJUZR010000002.1"/>
</dbReference>
<accession>A0A2K3ZIJ4</accession>
<dbReference type="AlphaFoldDB" id="A0A2K3ZIJ4"/>
<dbReference type="Proteomes" id="UP000256337">
    <property type="component" value="Unassembled WGS sequence"/>
</dbReference>
<dbReference type="EMBL" id="QKXQ01000264">
    <property type="protein sequence ID" value="REH96276.1"/>
    <property type="molecule type" value="Genomic_DNA"/>
</dbReference>
<evidence type="ECO:0000313" key="2">
    <source>
        <dbReference type="EMBL" id="REH96276.1"/>
    </source>
</evidence>
<evidence type="ECO:0000313" key="4">
    <source>
        <dbReference type="Proteomes" id="UP000256337"/>
    </source>
</evidence>
<keyword evidence="6" id="KW-1185">Reference proteome</keyword>
<organism evidence="2 5">
    <name type="scientific">Staphylococcus felis</name>
    <dbReference type="NCBI Taxonomy" id="46127"/>
    <lineage>
        <taxon>Bacteria</taxon>
        <taxon>Bacillati</taxon>
        <taxon>Bacillota</taxon>
        <taxon>Bacilli</taxon>
        <taxon>Bacillales</taxon>
        <taxon>Staphylococcaceae</taxon>
        <taxon>Staphylococcus</taxon>
    </lineage>
</organism>